<dbReference type="Gene3D" id="1.10.357.10">
    <property type="entry name" value="Tetracycline Repressor, domain 2"/>
    <property type="match status" value="1"/>
</dbReference>
<dbReference type="Pfam" id="PF00440">
    <property type="entry name" value="TetR_N"/>
    <property type="match status" value="1"/>
</dbReference>
<keyword evidence="4" id="KW-0804">Transcription</keyword>
<dbReference type="InterPro" id="IPR036271">
    <property type="entry name" value="Tet_transcr_reg_TetR-rel_C_sf"/>
</dbReference>
<dbReference type="PANTHER" id="PTHR30055:SF175">
    <property type="entry name" value="HTH-TYPE TRANSCRIPTIONAL REPRESSOR KSTR2"/>
    <property type="match status" value="1"/>
</dbReference>
<proteinExistence type="predicted"/>
<keyword evidence="3 5" id="KW-0238">DNA-binding</keyword>
<evidence type="ECO:0000256" key="5">
    <source>
        <dbReference type="PROSITE-ProRule" id="PRU00335"/>
    </source>
</evidence>
<keyword evidence="1" id="KW-0678">Repressor</keyword>
<keyword evidence="9" id="KW-1185">Reference proteome</keyword>
<dbReference type="Pfam" id="PF17932">
    <property type="entry name" value="TetR_C_24"/>
    <property type="match status" value="1"/>
</dbReference>
<dbReference type="Proteomes" id="UP000242367">
    <property type="component" value="Unassembled WGS sequence"/>
</dbReference>
<dbReference type="Gene3D" id="1.10.10.60">
    <property type="entry name" value="Homeodomain-like"/>
    <property type="match status" value="1"/>
</dbReference>
<dbReference type="InterPro" id="IPR041490">
    <property type="entry name" value="KstR2_TetR_C"/>
</dbReference>
<dbReference type="InterPro" id="IPR050109">
    <property type="entry name" value="HTH-type_TetR-like_transc_reg"/>
</dbReference>
<accession>A0A2P4UHC9</accession>
<feature type="domain" description="HTH tetR-type" evidence="7">
    <location>
        <begin position="28"/>
        <end position="88"/>
    </location>
</feature>
<feature type="DNA-binding region" description="H-T-H motif" evidence="5">
    <location>
        <begin position="51"/>
        <end position="70"/>
    </location>
</feature>
<dbReference type="PROSITE" id="PS50977">
    <property type="entry name" value="HTH_TETR_2"/>
    <property type="match status" value="1"/>
</dbReference>
<dbReference type="InterPro" id="IPR001647">
    <property type="entry name" value="HTH_TetR"/>
</dbReference>
<comment type="caution">
    <text evidence="8">The sequence shown here is derived from an EMBL/GenBank/DDBJ whole genome shotgun (WGS) entry which is preliminary data.</text>
</comment>
<name>A0A2P4UHC9_9ACTN</name>
<dbReference type="EMBL" id="MTBP01000002">
    <property type="protein sequence ID" value="POM24463.1"/>
    <property type="molecule type" value="Genomic_DNA"/>
</dbReference>
<evidence type="ECO:0000259" key="7">
    <source>
        <dbReference type="PROSITE" id="PS50977"/>
    </source>
</evidence>
<dbReference type="GO" id="GO:0003700">
    <property type="term" value="F:DNA-binding transcription factor activity"/>
    <property type="evidence" value="ECO:0007669"/>
    <property type="project" value="TreeGrafter"/>
</dbReference>
<dbReference type="InterPro" id="IPR009057">
    <property type="entry name" value="Homeodomain-like_sf"/>
</dbReference>
<sequence length="217" mass="23871">MARVTTANSGRPGTARRRRGRGDAALASRRREHLVRLAAGLFAEKGFQATTVRDIAKEAGILSGSLYHHFDSKESIVDELLTAYFAETTAASRAAVEAGEDARATLTALVHAAFASLEPHRAAITVLQNDWNHLRSTARFAYVARSEAEIEALWVDTIRRGQRDGLFRADLDPGLTHRMIRDAVRAAVRWAGRDERTDAARLAEHHLGIVLDGVRAR</sequence>
<evidence type="ECO:0000256" key="4">
    <source>
        <dbReference type="ARBA" id="ARBA00023163"/>
    </source>
</evidence>
<evidence type="ECO:0000256" key="3">
    <source>
        <dbReference type="ARBA" id="ARBA00023125"/>
    </source>
</evidence>
<dbReference type="AlphaFoldDB" id="A0A2P4UHC9"/>
<dbReference type="SUPFAM" id="SSF46689">
    <property type="entry name" value="Homeodomain-like"/>
    <property type="match status" value="1"/>
</dbReference>
<protein>
    <submittedName>
        <fullName evidence="8">HTH-type transcriptional repressor KstR2</fullName>
    </submittedName>
</protein>
<dbReference type="PANTHER" id="PTHR30055">
    <property type="entry name" value="HTH-TYPE TRANSCRIPTIONAL REGULATOR RUTR"/>
    <property type="match status" value="1"/>
</dbReference>
<dbReference type="PRINTS" id="PR00455">
    <property type="entry name" value="HTHTETR"/>
</dbReference>
<evidence type="ECO:0000256" key="2">
    <source>
        <dbReference type="ARBA" id="ARBA00023015"/>
    </source>
</evidence>
<feature type="region of interest" description="Disordered" evidence="6">
    <location>
        <begin position="1"/>
        <end position="25"/>
    </location>
</feature>
<keyword evidence="2" id="KW-0805">Transcription regulation</keyword>
<gene>
    <name evidence="8" type="primary">kstR2_4</name>
    <name evidence="8" type="ORF">BTM25_30920</name>
</gene>
<evidence type="ECO:0000256" key="6">
    <source>
        <dbReference type="SAM" id="MobiDB-lite"/>
    </source>
</evidence>
<evidence type="ECO:0000313" key="9">
    <source>
        <dbReference type="Proteomes" id="UP000242367"/>
    </source>
</evidence>
<dbReference type="GO" id="GO:0000976">
    <property type="term" value="F:transcription cis-regulatory region binding"/>
    <property type="evidence" value="ECO:0007669"/>
    <property type="project" value="TreeGrafter"/>
</dbReference>
<evidence type="ECO:0000256" key="1">
    <source>
        <dbReference type="ARBA" id="ARBA00022491"/>
    </source>
</evidence>
<organism evidence="8 9">
    <name type="scientific">Actinomadura rubteroloni</name>
    <dbReference type="NCBI Taxonomy" id="1926885"/>
    <lineage>
        <taxon>Bacteria</taxon>
        <taxon>Bacillati</taxon>
        <taxon>Actinomycetota</taxon>
        <taxon>Actinomycetes</taxon>
        <taxon>Streptosporangiales</taxon>
        <taxon>Thermomonosporaceae</taxon>
        <taxon>Actinomadura</taxon>
    </lineage>
</organism>
<dbReference type="RefSeq" id="WP_103563590.1">
    <property type="nucleotide sequence ID" value="NZ_MTBP01000002.1"/>
</dbReference>
<dbReference type="SUPFAM" id="SSF48498">
    <property type="entry name" value="Tetracyclin repressor-like, C-terminal domain"/>
    <property type="match status" value="1"/>
</dbReference>
<evidence type="ECO:0000313" key="8">
    <source>
        <dbReference type="EMBL" id="POM24463.1"/>
    </source>
</evidence>
<reference evidence="8 9" key="1">
    <citation type="journal article" date="2017" name="Chemistry">
        <title>Isolation, Biosynthesis and Chemical Modifications of Rubterolones A-F: Rare Tropolone Alkaloids from Actinomadura sp. 5-2.</title>
        <authorList>
            <person name="Guo H."/>
            <person name="Benndorf R."/>
            <person name="Leichnitz D."/>
            <person name="Klassen J.L."/>
            <person name="Vollmers J."/>
            <person name="Gorls H."/>
            <person name="Steinacker M."/>
            <person name="Weigel C."/>
            <person name="Dahse H.M."/>
            <person name="Kaster A.K."/>
            <person name="de Beer Z.W."/>
            <person name="Poulsen M."/>
            <person name="Beemelmanns C."/>
        </authorList>
    </citation>
    <scope>NUCLEOTIDE SEQUENCE [LARGE SCALE GENOMIC DNA]</scope>
    <source>
        <strain evidence="8 9">5-2</strain>
    </source>
</reference>